<keyword evidence="2" id="KW-0812">Transmembrane</keyword>
<keyword evidence="4" id="KW-1185">Reference proteome</keyword>
<proteinExistence type="predicted"/>
<gene>
    <name evidence="3" type="ORF">I215_10365</name>
</gene>
<keyword evidence="2" id="KW-0472">Membrane</keyword>
<dbReference type="AlphaFoldDB" id="K2PTD6"/>
<protein>
    <submittedName>
        <fullName evidence="3">Uncharacterized protein</fullName>
    </submittedName>
</protein>
<evidence type="ECO:0000256" key="1">
    <source>
        <dbReference type="SAM" id="Coils"/>
    </source>
</evidence>
<reference evidence="3 4" key="1">
    <citation type="journal article" date="2012" name="J. Bacteriol.">
        <title>Genome Sequence of Galbibacter marinum Type Strain ck-I2-15.</title>
        <authorList>
            <person name="Lai Q."/>
            <person name="Li C."/>
            <person name="Shao Z."/>
        </authorList>
    </citation>
    <scope>NUCLEOTIDE SEQUENCE [LARGE SCALE GENOMIC DNA]</scope>
    <source>
        <strain evidence="4">ck-I2-15</strain>
    </source>
</reference>
<feature type="transmembrane region" description="Helical" evidence="2">
    <location>
        <begin position="12"/>
        <end position="32"/>
    </location>
</feature>
<comment type="caution">
    <text evidence="3">The sequence shown here is derived from an EMBL/GenBank/DDBJ whole genome shotgun (WGS) entry which is preliminary data.</text>
</comment>
<dbReference type="eggNOG" id="COG4768">
    <property type="taxonomic scope" value="Bacteria"/>
</dbReference>
<evidence type="ECO:0000313" key="4">
    <source>
        <dbReference type="Proteomes" id="UP000007364"/>
    </source>
</evidence>
<feature type="coiled-coil region" evidence="1">
    <location>
        <begin position="53"/>
        <end position="80"/>
    </location>
</feature>
<sequence>MSATKRQLGQKIILGILLLCIGALTLFSYFNFVESEEKVSFLENAKGMIVEDLQHIQMDLNKLAEENEAHIQEIEYSRKRIALLIDSISMLEVDYQILGRYRRELAEIRQENKYLHKLSDSVQQQNILLTKEVDSTKLRYIELERYSNALKSANENLTQFNDSLIHENIALTKKIDKEQSLLVSTLSGMAYKVRSNGKVIETDRVNRAERLRVCFNIAPGTLIKPGEREFYIQFIDPNNKILGQVQSLKFGEKTLIFSKKIVIDYNNKPLGICDYIIVKDLESSGDYRINIFYNENLLASSTFKLK</sequence>
<dbReference type="Proteomes" id="UP000007364">
    <property type="component" value="Unassembled WGS sequence"/>
</dbReference>
<keyword evidence="1" id="KW-0175">Coiled coil</keyword>
<evidence type="ECO:0000256" key="2">
    <source>
        <dbReference type="SAM" id="Phobius"/>
    </source>
</evidence>
<dbReference type="STRING" id="555500.I215_10365"/>
<dbReference type="OrthoDB" id="1115172at2"/>
<organism evidence="3 4">
    <name type="scientific">Galbibacter marinus</name>
    <dbReference type="NCBI Taxonomy" id="555500"/>
    <lineage>
        <taxon>Bacteria</taxon>
        <taxon>Pseudomonadati</taxon>
        <taxon>Bacteroidota</taxon>
        <taxon>Flavobacteriia</taxon>
        <taxon>Flavobacteriales</taxon>
        <taxon>Flavobacteriaceae</taxon>
        <taxon>Galbibacter</taxon>
    </lineage>
</organism>
<name>K2PTD6_9FLAO</name>
<dbReference type="RefSeq" id="WP_008991915.1">
    <property type="nucleotide sequence ID" value="NZ_AMSG01000014.1"/>
</dbReference>
<dbReference type="EMBL" id="AMSG01000014">
    <property type="protein sequence ID" value="EKF54834.1"/>
    <property type="molecule type" value="Genomic_DNA"/>
</dbReference>
<keyword evidence="2" id="KW-1133">Transmembrane helix</keyword>
<accession>K2PTD6</accession>
<evidence type="ECO:0000313" key="3">
    <source>
        <dbReference type="EMBL" id="EKF54834.1"/>
    </source>
</evidence>